<dbReference type="GO" id="GO:0005829">
    <property type="term" value="C:cytosol"/>
    <property type="evidence" value="ECO:0007669"/>
    <property type="project" value="TreeGrafter"/>
</dbReference>
<evidence type="ECO:0000256" key="1">
    <source>
        <dbReference type="ARBA" id="ARBA00023015"/>
    </source>
</evidence>
<dbReference type="Pfam" id="PF00072">
    <property type="entry name" value="Response_reg"/>
    <property type="match status" value="1"/>
</dbReference>
<gene>
    <name evidence="8" type="ORF">BO222_08180</name>
</gene>
<dbReference type="InterPro" id="IPR001867">
    <property type="entry name" value="OmpR/PhoB-type_DNA-bd"/>
</dbReference>
<dbReference type="EMBL" id="MPJW01000162">
    <property type="protein sequence ID" value="OLU38542.1"/>
    <property type="molecule type" value="Genomic_DNA"/>
</dbReference>
<dbReference type="Gene3D" id="3.40.50.2300">
    <property type="match status" value="1"/>
</dbReference>
<dbReference type="InterPro" id="IPR011006">
    <property type="entry name" value="CheY-like_superfamily"/>
</dbReference>
<accession>A0A1U7NF15</accession>
<dbReference type="PROSITE" id="PS51755">
    <property type="entry name" value="OMPR_PHOB"/>
    <property type="match status" value="1"/>
</dbReference>
<sequence length="232" mass="26223">MKQPCILVVEDDRQIRTFLQFVLEKENYICLQAGLGKSALEILSKESPDVILLDLGLPDVDGMILIQKIREDSDIPILVISARDQDEEKAAALDLGADDYLTKPFSATELLARIRTAIRHSHPRQNHSPAFKVGNLELNTDLHKVFLNENEIHLTPLEFKLLETFFLNPGKVLTAQMIIQNVYGIQYAQDTRALRTLMAGLRRKIEPDPGHPIYILTEIGIGYRLVDGELNE</sequence>
<proteinExistence type="predicted"/>
<dbReference type="SMART" id="SM00448">
    <property type="entry name" value="REC"/>
    <property type="match status" value="1"/>
</dbReference>
<evidence type="ECO:0000256" key="3">
    <source>
        <dbReference type="ARBA" id="ARBA00023163"/>
    </source>
</evidence>
<dbReference type="PROSITE" id="PS50110">
    <property type="entry name" value="RESPONSE_REGULATORY"/>
    <property type="match status" value="1"/>
</dbReference>
<dbReference type="Pfam" id="PF00486">
    <property type="entry name" value="Trans_reg_C"/>
    <property type="match status" value="1"/>
</dbReference>
<dbReference type="GO" id="GO:0000156">
    <property type="term" value="F:phosphorelay response regulator activity"/>
    <property type="evidence" value="ECO:0007669"/>
    <property type="project" value="TreeGrafter"/>
</dbReference>
<dbReference type="GO" id="GO:0006355">
    <property type="term" value="P:regulation of DNA-templated transcription"/>
    <property type="evidence" value="ECO:0007669"/>
    <property type="project" value="InterPro"/>
</dbReference>
<feature type="modified residue" description="4-aspartylphosphate" evidence="4">
    <location>
        <position position="54"/>
    </location>
</feature>
<dbReference type="InterPro" id="IPR039420">
    <property type="entry name" value="WalR-like"/>
</dbReference>
<dbReference type="PANTHER" id="PTHR48111">
    <property type="entry name" value="REGULATOR OF RPOS"/>
    <property type="match status" value="1"/>
</dbReference>
<feature type="domain" description="OmpR/PhoB-type" evidence="7">
    <location>
        <begin position="128"/>
        <end position="227"/>
    </location>
</feature>
<feature type="DNA-binding region" description="OmpR/PhoB-type" evidence="5">
    <location>
        <begin position="128"/>
        <end position="227"/>
    </location>
</feature>
<dbReference type="GO" id="GO:0000976">
    <property type="term" value="F:transcription cis-regulatory region binding"/>
    <property type="evidence" value="ECO:0007669"/>
    <property type="project" value="TreeGrafter"/>
</dbReference>
<feature type="domain" description="Response regulatory" evidence="6">
    <location>
        <begin position="5"/>
        <end position="118"/>
    </location>
</feature>
<dbReference type="Gene3D" id="1.10.10.10">
    <property type="entry name" value="Winged helix-like DNA-binding domain superfamily/Winged helix DNA-binding domain"/>
    <property type="match status" value="1"/>
</dbReference>
<dbReference type="PANTHER" id="PTHR48111:SF50">
    <property type="entry name" value="KDP OPERON TRANSCRIPTIONAL REGULATORY PROTEIN KDPE"/>
    <property type="match status" value="1"/>
</dbReference>
<dbReference type="RefSeq" id="WP_075820087.1">
    <property type="nucleotide sequence ID" value="NZ_CAOUMU010000169.1"/>
</dbReference>
<protein>
    <recommendedName>
        <fullName evidence="10">DNA-binding response regulator</fullName>
    </recommendedName>
</protein>
<keyword evidence="3" id="KW-0804">Transcription</keyword>
<reference evidence="8 9" key="1">
    <citation type="submission" date="2016-11" db="EMBL/GenBank/DDBJ databases">
        <title>Description of two novel members of the family Erysipelotrichaceae: Ileibacterium lipovorans gen. nov., sp. nov. and Dubosiella newyorkensis, gen. nov., sp. nov.</title>
        <authorList>
            <person name="Cox L.M."/>
            <person name="Sohn J."/>
            <person name="Tyrrell K.L."/>
            <person name="Citron D.M."/>
            <person name="Lawson P.A."/>
            <person name="Patel N.B."/>
            <person name="Iizumi T."/>
            <person name="Perez-Perez G.I."/>
            <person name="Goldstein E.J."/>
            <person name="Blaser M.J."/>
        </authorList>
    </citation>
    <scope>NUCLEOTIDE SEQUENCE [LARGE SCALE GENOMIC DNA]</scope>
    <source>
        <strain evidence="8 9">NYU-BL-A3</strain>
    </source>
</reference>
<keyword evidence="4" id="KW-0597">Phosphoprotein</keyword>
<evidence type="ECO:0000256" key="5">
    <source>
        <dbReference type="PROSITE-ProRule" id="PRU01091"/>
    </source>
</evidence>
<dbReference type="CDD" id="cd00383">
    <property type="entry name" value="trans_reg_C"/>
    <property type="match status" value="1"/>
</dbReference>
<dbReference type="InterPro" id="IPR001789">
    <property type="entry name" value="Sig_transdc_resp-reg_receiver"/>
</dbReference>
<evidence type="ECO:0000259" key="6">
    <source>
        <dbReference type="PROSITE" id="PS50110"/>
    </source>
</evidence>
<dbReference type="OrthoDB" id="9802426at2"/>
<keyword evidence="9" id="KW-1185">Reference proteome</keyword>
<evidence type="ECO:0008006" key="10">
    <source>
        <dbReference type="Google" id="ProtNLM"/>
    </source>
</evidence>
<organism evidence="8 9">
    <name type="scientific">Ileibacterium valens</name>
    <dbReference type="NCBI Taxonomy" id="1862668"/>
    <lineage>
        <taxon>Bacteria</taxon>
        <taxon>Bacillati</taxon>
        <taxon>Bacillota</taxon>
        <taxon>Erysipelotrichia</taxon>
        <taxon>Erysipelotrichales</taxon>
        <taxon>Erysipelotrichaceae</taxon>
        <taxon>Ileibacterium</taxon>
    </lineage>
</organism>
<evidence type="ECO:0000313" key="9">
    <source>
        <dbReference type="Proteomes" id="UP000186341"/>
    </source>
</evidence>
<dbReference type="GO" id="GO:0032993">
    <property type="term" value="C:protein-DNA complex"/>
    <property type="evidence" value="ECO:0007669"/>
    <property type="project" value="TreeGrafter"/>
</dbReference>
<comment type="caution">
    <text evidence="8">The sequence shown here is derived from an EMBL/GenBank/DDBJ whole genome shotgun (WGS) entry which is preliminary data.</text>
</comment>
<keyword evidence="2 5" id="KW-0238">DNA-binding</keyword>
<dbReference type="SUPFAM" id="SSF52172">
    <property type="entry name" value="CheY-like"/>
    <property type="match status" value="1"/>
</dbReference>
<name>A0A1U7NF15_9FIRM</name>
<dbReference type="InterPro" id="IPR036388">
    <property type="entry name" value="WH-like_DNA-bd_sf"/>
</dbReference>
<evidence type="ECO:0000313" key="8">
    <source>
        <dbReference type="EMBL" id="OLU38542.1"/>
    </source>
</evidence>
<dbReference type="SMART" id="SM00862">
    <property type="entry name" value="Trans_reg_C"/>
    <property type="match status" value="1"/>
</dbReference>
<evidence type="ECO:0000256" key="4">
    <source>
        <dbReference type="PROSITE-ProRule" id="PRU00169"/>
    </source>
</evidence>
<dbReference type="Proteomes" id="UP000186341">
    <property type="component" value="Unassembled WGS sequence"/>
</dbReference>
<keyword evidence="1" id="KW-0805">Transcription regulation</keyword>
<dbReference type="Gene3D" id="6.10.250.690">
    <property type="match status" value="1"/>
</dbReference>
<dbReference type="AlphaFoldDB" id="A0A1U7NF15"/>
<evidence type="ECO:0000259" key="7">
    <source>
        <dbReference type="PROSITE" id="PS51755"/>
    </source>
</evidence>
<evidence type="ECO:0000256" key="2">
    <source>
        <dbReference type="ARBA" id="ARBA00023125"/>
    </source>
</evidence>